<feature type="region of interest" description="Disordered" evidence="1">
    <location>
        <begin position="154"/>
        <end position="424"/>
    </location>
</feature>
<feature type="compositionally biased region" description="Basic residues" evidence="1">
    <location>
        <begin position="369"/>
        <end position="379"/>
    </location>
</feature>
<dbReference type="AlphaFoldDB" id="A0A7E4VWG5"/>
<feature type="compositionally biased region" description="Low complexity" evidence="1">
    <location>
        <begin position="192"/>
        <end position="205"/>
    </location>
</feature>
<accession>A0A7E4VWG5</accession>
<evidence type="ECO:0000313" key="2">
    <source>
        <dbReference type="Proteomes" id="UP000492821"/>
    </source>
</evidence>
<feature type="compositionally biased region" description="Polar residues" evidence="1">
    <location>
        <begin position="279"/>
        <end position="292"/>
    </location>
</feature>
<sequence>MAGLWSPTVPIIHIDDDSDSELDYVQIHTPRHGICEIQPGDDGEISMAELELLMPVPSALILIKGNRRTLVKPRNGVFKKPKDGWAADKVIAVENIPPTSRKAPSLPDSSRSTPMFGLGERGDANGTLANVMPPEMPGIMDTSADVGRMAGMNDRAASESTMTSAEVAETKEKRKAREKAPSPEELTTPNGSAVSEPVSMSSVPENRPNHVPVPVSTVTETKKADVAEEASLPMASATSGGSDSPNSGSLSAEMAMASQQNTTSAPVQFTNIKDEPSTAKKTSPPEASTNPSAPVKNDPETGPTLTRFAFTSNSRAVSVPKDSIHDPKPSEEAALPPTLTNAPRSDDVPPSEAQSQPSPEEEDIQIVKEKRKKNKKKVVQVKDEPKSPEGTPLPIASTGSNAPSSTPSTVNPPLPPSDALETSMEPVLLMRDTAEVTDYPGMPANPVDATETAEPSGSGNLPTSPSAVTIALPKRSLPAPEAAFNQTEPEEAVIPPKRKRISPPRHVTPTLAISPILPSTREKLPSLSAAADRWVDALGMPSTMSLLDLPAFNSRYSKYAPAEFRQYRVLFLEAFEKYADVWGTDFVVDHLIFLRQLIYRGPRNEDKVTLAFILKSRDGMVPKPCNCGPSKDVEEGDHVGMVLHLLEDTHLLKYTLLSDVKILKDLVQFIKKDRVSYWLSENRRSECLL</sequence>
<feature type="compositionally biased region" description="Basic and acidic residues" evidence="1">
    <location>
        <begin position="322"/>
        <end position="331"/>
    </location>
</feature>
<feature type="compositionally biased region" description="Polar residues" evidence="1">
    <location>
        <begin position="453"/>
        <end position="466"/>
    </location>
</feature>
<evidence type="ECO:0000256" key="1">
    <source>
        <dbReference type="SAM" id="MobiDB-lite"/>
    </source>
</evidence>
<feature type="compositionally biased region" description="Polar residues" evidence="1">
    <location>
        <begin position="257"/>
        <end position="271"/>
    </location>
</feature>
<reference evidence="2" key="1">
    <citation type="journal article" date="2013" name="Genetics">
        <title>The draft genome and transcriptome of Panagrellus redivivus are shaped by the harsh demands of a free-living lifestyle.</title>
        <authorList>
            <person name="Srinivasan J."/>
            <person name="Dillman A.R."/>
            <person name="Macchietto M.G."/>
            <person name="Heikkinen L."/>
            <person name="Lakso M."/>
            <person name="Fracchia K.M."/>
            <person name="Antoshechkin I."/>
            <person name="Mortazavi A."/>
            <person name="Wong G."/>
            <person name="Sternberg P.W."/>
        </authorList>
    </citation>
    <scope>NUCLEOTIDE SEQUENCE [LARGE SCALE GENOMIC DNA]</scope>
    <source>
        <strain evidence="2">MT8872</strain>
    </source>
</reference>
<proteinExistence type="predicted"/>
<reference evidence="3" key="2">
    <citation type="submission" date="2020-10" db="UniProtKB">
        <authorList>
            <consortium name="WormBaseParasite"/>
        </authorList>
    </citation>
    <scope>IDENTIFICATION</scope>
</reference>
<feature type="compositionally biased region" description="Polar residues" evidence="1">
    <location>
        <begin position="397"/>
        <end position="409"/>
    </location>
</feature>
<feature type="region of interest" description="Disordered" evidence="1">
    <location>
        <begin position="480"/>
        <end position="505"/>
    </location>
</feature>
<feature type="region of interest" description="Disordered" evidence="1">
    <location>
        <begin position="437"/>
        <end position="466"/>
    </location>
</feature>
<dbReference type="Proteomes" id="UP000492821">
    <property type="component" value="Unassembled WGS sequence"/>
</dbReference>
<protein>
    <submittedName>
        <fullName evidence="3">BRCT domain-containing protein</fullName>
    </submittedName>
</protein>
<keyword evidence="2" id="KW-1185">Reference proteome</keyword>
<dbReference type="WBParaSite" id="Pan_g3606.t1">
    <property type="protein sequence ID" value="Pan_g3606.t1"/>
    <property type="gene ID" value="Pan_g3606"/>
</dbReference>
<organism evidence="2 3">
    <name type="scientific">Panagrellus redivivus</name>
    <name type="common">Microworm</name>
    <dbReference type="NCBI Taxonomy" id="6233"/>
    <lineage>
        <taxon>Eukaryota</taxon>
        <taxon>Metazoa</taxon>
        <taxon>Ecdysozoa</taxon>
        <taxon>Nematoda</taxon>
        <taxon>Chromadorea</taxon>
        <taxon>Rhabditida</taxon>
        <taxon>Tylenchina</taxon>
        <taxon>Panagrolaimomorpha</taxon>
        <taxon>Panagrolaimoidea</taxon>
        <taxon>Panagrolaimidae</taxon>
        <taxon>Panagrellus</taxon>
    </lineage>
</organism>
<feature type="compositionally biased region" description="Polar residues" evidence="1">
    <location>
        <begin position="236"/>
        <end position="250"/>
    </location>
</feature>
<name>A0A7E4VWG5_PANRE</name>
<evidence type="ECO:0000313" key="3">
    <source>
        <dbReference type="WBParaSite" id="Pan_g3606.t1"/>
    </source>
</evidence>